<keyword evidence="3" id="KW-0371">Homeobox</keyword>
<name>A0A3B0JVR6_DROGU</name>
<dbReference type="OMA" id="WAMAFER"/>
<dbReference type="EMBL" id="OUUW01000009">
    <property type="protein sequence ID" value="SPP85153.1"/>
    <property type="molecule type" value="Genomic_DNA"/>
</dbReference>
<dbReference type="GO" id="GO:0003677">
    <property type="term" value="F:DNA binding"/>
    <property type="evidence" value="ECO:0007669"/>
    <property type="project" value="UniProtKB-KW"/>
</dbReference>
<feature type="signal peptide" evidence="2">
    <location>
        <begin position="1"/>
        <end position="19"/>
    </location>
</feature>
<feature type="compositionally biased region" description="Low complexity" evidence="1">
    <location>
        <begin position="176"/>
        <end position="190"/>
    </location>
</feature>
<dbReference type="Proteomes" id="UP000268350">
    <property type="component" value="Unassembled WGS sequence"/>
</dbReference>
<evidence type="ECO:0000256" key="1">
    <source>
        <dbReference type="SAM" id="MobiDB-lite"/>
    </source>
</evidence>
<feature type="compositionally biased region" description="Polar residues" evidence="1">
    <location>
        <begin position="102"/>
        <end position="115"/>
    </location>
</feature>
<sequence length="492" mass="53975">MKWLVLWLPLIICCMWAMAFERQVYRLHVESDDTGWQSPPKSYTNQNPYKPAPLSYHPIIIPQKPPVRRPLMITRLAPQPAISRPPPRPSSHPNYAPPPITAQGSISVNTSTINMNRPRGSAESNIPGLNTESKTGQGPIGTLEDVKQAPSTSGEVLIVSQSSQSDGKNEHVAQASVVSPNQTTSSQQSSPNPPVYHPPTRLAPPHSNPPTNRPPPYPNPSIPVPWMVPSTYPSQSAPQIRPPMWQPPQFPRQYIPGPATNPFLQPSHYVPLPGSTLRPPPPNSNLPVNRPSQYAVPSVPGHGMNPYPYLNPPSVPGHGMNPYPYLNPSVPGPPQYPKHSVPGPAIPLPPMFQAPPFPNHSVPGHGMTPFKYPNQYAPGPVPGPPMRQAPAYSNPPINGPLQYPNPYAYPTISAHVPRPPVRQAPPYPNPSVPGYGMNQSPYPHNLRPHPPINGPYTGPSYSGYPHIAKQSVSRKTTFEVKHVYEENHQHEY</sequence>
<organism evidence="3 4">
    <name type="scientific">Drosophila guanche</name>
    <name type="common">Fruit fly</name>
    <dbReference type="NCBI Taxonomy" id="7266"/>
    <lineage>
        <taxon>Eukaryota</taxon>
        <taxon>Metazoa</taxon>
        <taxon>Ecdysozoa</taxon>
        <taxon>Arthropoda</taxon>
        <taxon>Hexapoda</taxon>
        <taxon>Insecta</taxon>
        <taxon>Pterygota</taxon>
        <taxon>Neoptera</taxon>
        <taxon>Endopterygota</taxon>
        <taxon>Diptera</taxon>
        <taxon>Brachycera</taxon>
        <taxon>Muscomorpha</taxon>
        <taxon>Ephydroidea</taxon>
        <taxon>Drosophilidae</taxon>
        <taxon>Drosophila</taxon>
        <taxon>Sophophora</taxon>
    </lineage>
</organism>
<reference evidence="4" key="1">
    <citation type="submission" date="2018-01" db="EMBL/GenBank/DDBJ databases">
        <authorList>
            <person name="Alioto T."/>
            <person name="Alioto T."/>
        </authorList>
    </citation>
    <scope>NUCLEOTIDE SEQUENCE [LARGE SCALE GENOMIC DNA]</scope>
</reference>
<feature type="compositionally biased region" description="Polar residues" evidence="1">
    <location>
        <begin position="149"/>
        <end position="166"/>
    </location>
</feature>
<dbReference type="STRING" id="7266.A0A3B0JVR6"/>
<keyword evidence="4" id="KW-1185">Reference proteome</keyword>
<feature type="compositionally biased region" description="Polar residues" evidence="1">
    <location>
        <begin position="122"/>
        <end position="136"/>
    </location>
</feature>
<protein>
    <submittedName>
        <fullName evidence="3">Blast:Tetra-peptide repeat homeobox protein 1</fullName>
    </submittedName>
</protein>
<keyword evidence="3" id="KW-0238">DNA-binding</keyword>
<keyword evidence="2" id="KW-0732">Signal</keyword>
<feature type="compositionally biased region" description="Pro residues" evidence="1">
    <location>
        <begin position="206"/>
        <end position="218"/>
    </location>
</feature>
<evidence type="ECO:0000313" key="4">
    <source>
        <dbReference type="Proteomes" id="UP000268350"/>
    </source>
</evidence>
<proteinExistence type="predicted"/>
<evidence type="ECO:0000313" key="3">
    <source>
        <dbReference type="EMBL" id="SPP85153.1"/>
    </source>
</evidence>
<feature type="region of interest" description="Disordered" evidence="1">
    <location>
        <begin position="79"/>
        <end position="218"/>
    </location>
</feature>
<accession>A0A3B0JVR6</accession>
<evidence type="ECO:0000256" key="2">
    <source>
        <dbReference type="SAM" id="SignalP"/>
    </source>
</evidence>
<feature type="compositionally biased region" description="Pro residues" evidence="1">
    <location>
        <begin position="83"/>
        <end position="100"/>
    </location>
</feature>
<dbReference type="AlphaFoldDB" id="A0A3B0JVR6"/>
<feature type="chain" id="PRO_5017376083" evidence="2">
    <location>
        <begin position="20"/>
        <end position="492"/>
    </location>
</feature>
<gene>
    <name evidence="3" type="ORF">DGUA_6G015044</name>
</gene>